<dbReference type="NCBIfam" id="TIGR03986">
    <property type="entry name" value="TIGR03986 family CRISPR-associated RAMP protein"/>
    <property type="match status" value="1"/>
</dbReference>
<dbReference type="AlphaFoldDB" id="F0F7Z3"/>
<dbReference type="HOGENOM" id="CLU_019089_0_0_10"/>
<dbReference type="eggNOG" id="COG1337">
    <property type="taxonomic scope" value="Bacteria"/>
</dbReference>
<evidence type="ECO:0000313" key="4">
    <source>
        <dbReference type="Proteomes" id="UP000005697"/>
    </source>
</evidence>
<dbReference type="EMBL" id="AEWX01000024">
    <property type="protein sequence ID" value="EGC19836.1"/>
    <property type="molecule type" value="Genomic_DNA"/>
</dbReference>
<dbReference type="Proteomes" id="UP000005697">
    <property type="component" value="Unassembled WGS sequence"/>
</dbReference>
<sequence length="792" mass="91358">MTYIKSPFNFIPVSDNVYFPDWSGQISHDIPFSDGICGVIHLAITTHTPTFVRNGHTKQDADDKNAVYKSFSNIADRYFIPGTSIKGEVRNILEILSFSKLDVDRRMLFAQREMGISGLYPIKSTPDAIYCGWLRRKGENYEIRDCGKPYRISHKRLDEYIGRNIMESYFSEKHKLNLNEKIAGYDPKTAAFKYHLMNEAGVPTDNLSFEIDKENCTKNSSRRVFVSETGNITGTIVLTGQPNHWTERVSKEEKGTSEKTTPKGKYYEFVFADYDDTKKQTVYDLSKETFEHYKFIYQGSEEWKRIKKAIETSQGVPVFFRIEETGIKDFGMAYLYKLPYERTPYEALPKAHRQNGIDLAQCIFGYTSKDKSLKGRVQFGNAFSEDAQPDEDVTLVLNSPKASYYPIYIRQNGKNGIVTEYSTYNDGTPAGWKRYYIREHTWRNAMDQEKMNTVIHPVKAGAAFHSRITFHNLRPVELGALLSALTYHGTPDCYHSLGQGKPYGFGKTSFHIELDCDNKNNDLEYYMACFEYAMTKELTTLSVSGQLTPWATSGQVVTLLAMASKNVQGSSFEYMTMDMKGSNEFVKAKKAHEYLPPARQILAANIHLKSLYARGEEIYRPMIDAENAEIRESYNRRFDKLLSMPPQEALQNFHELKEELQEKYEKEKNRERRDFYYELKTEWATRRTTLEDAILANKDRQDFLTGIARLLTSLTSYGVWDGRMRKWKKWCAAYDNGRTALTEEEQKTGAAALAELYVNAKKADQRKFKWKEASKILGIEINADNIKDYLKR</sequence>
<proteinExistence type="predicted"/>
<gene>
    <name evidence="3" type="ORF">HMPREF9141_1710</name>
</gene>
<keyword evidence="4" id="KW-1185">Reference proteome</keyword>
<evidence type="ECO:0000313" key="3">
    <source>
        <dbReference type="EMBL" id="EGC19836.1"/>
    </source>
</evidence>
<organism evidence="3 4">
    <name type="scientific">Prevotella multiformis DSM 16608</name>
    <dbReference type="NCBI Taxonomy" id="888743"/>
    <lineage>
        <taxon>Bacteria</taxon>
        <taxon>Pseudomonadati</taxon>
        <taxon>Bacteroidota</taxon>
        <taxon>Bacteroidia</taxon>
        <taxon>Bacteroidales</taxon>
        <taxon>Prevotellaceae</taxon>
        <taxon>Prevotella</taxon>
    </lineage>
</organism>
<dbReference type="Pfam" id="PF03787">
    <property type="entry name" value="RAMPs"/>
    <property type="match status" value="1"/>
</dbReference>
<name>F0F7Z3_9BACT</name>
<dbReference type="InterPro" id="IPR023825">
    <property type="entry name" value="CRISPR-assoc_RAMP_BGP1436"/>
</dbReference>
<keyword evidence="1" id="KW-0051">Antiviral defense</keyword>
<comment type="caution">
    <text evidence="3">The sequence shown here is derived from an EMBL/GenBank/DDBJ whole genome shotgun (WGS) entry which is preliminary data.</text>
</comment>
<reference evidence="3 4" key="1">
    <citation type="submission" date="2011-01" db="EMBL/GenBank/DDBJ databases">
        <authorList>
            <person name="Muzny D."/>
            <person name="Qin X."/>
            <person name="Deng J."/>
            <person name="Jiang H."/>
            <person name="Liu Y."/>
            <person name="Qu J."/>
            <person name="Song X.-Z."/>
            <person name="Zhang L."/>
            <person name="Thornton R."/>
            <person name="Coyle M."/>
            <person name="Francisco L."/>
            <person name="Jackson L."/>
            <person name="Javaid M."/>
            <person name="Korchina V."/>
            <person name="Kovar C."/>
            <person name="Mata R."/>
            <person name="Mathew T."/>
            <person name="Ngo R."/>
            <person name="Nguyen L."/>
            <person name="Nguyen N."/>
            <person name="Okwuonu G."/>
            <person name="Ongeri F."/>
            <person name="Pham C."/>
            <person name="Simmons D."/>
            <person name="Wilczek-Boney K."/>
            <person name="Hale W."/>
            <person name="Jakkamsetti A."/>
            <person name="Pham P."/>
            <person name="Ruth R."/>
            <person name="San Lucas F."/>
            <person name="Warren J."/>
            <person name="Zhang J."/>
            <person name="Zhao Z."/>
            <person name="Zhou C."/>
            <person name="Zhu D."/>
            <person name="Lee S."/>
            <person name="Bess C."/>
            <person name="Blankenburg K."/>
            <person name="Forbes L."/>
            <person name="Fu Q."/>
            <person name="Gubbala S."/>
            <person name="Hirani K."/>
            <person name="Jayaseelan J.C."/>
            <person name="Lara F."/>
            <person name="Munidasa M."/>
            <person name="Palculict T."/>
            <person name="Patil S."/>
            <person name="Pu L.-L."/>
            <person name="Saada N."/>
            <person name="Tang L."/>
            <person name="Weissenberger G."/>
            <person name="Zhu Y."/>
            <person name="Hemphill L."/>
            <person name="Shang Y."/>
            <person name="Youmans B."/>
            <person name="Ayvaz T."/>
            <person name="Ross M."/>
            <person name="Santibanez J."/>
            <person name="Aqrawi P."/>
            <person name="Gross S."/>
            <person name="Joshi V."/>
            <person name="Fowler G."/>
            <person name="Nazareth L."/>
            <person name="Reid J."/>
            <person name="Worley K."/>
            <person name="Petrosino J."/>
            <person name="Highlander S."/>
            <person name="Gibbs R."/>
        </authorList>
    </citation>
    <scope>NUCLEOTIDE SEQUENCE [LARGE SCALE GENOMIC DNA]</scope>
    <source>
        <strain evidence="3 4">DSM 16608</strain>
    </source>
</reference>
<feature type="domain" description="CRISPR type III-associated protein" evidence="2">
    <location>
        <begin position="44"/>
        <end position="299"/>
    </location>
</feature>
<dbReference type="STRING" id="888743.HMPREF9141_1710"/>
<evidence type="ECO:0000259" key="2">
    <source>
        <dbReference type="Pfam" id="PF03787"/>
    </source>
</evidence>
<evidence type="ECO:0000256" key="1">
    <source>
        <dbReference type="ARBA" id="ARBA00023118"/>
    </source>
</evidence>
<protein>
    <submittedName>
        <fullName evidence="3">CRISPR-associated protein</fullName>
    </submittedName>
</protein>
<dbReference type="OrthoDB" id="5362408at2"/>
<dbReference type="GO" id="GO:0051607">
    <property type="term" value="P:defense response to virus"/>
    <property type="evidence" value="ECO:0007669"/>
    <property type="project" value="UniProtKB-KW"/>
</dbReference>
<accession>F0F7Z3</accession>
<dbReference type="RefSeq" id="WP_007366464.1">
    <property type="nucleotide sequence ID" value="NZ_GL872282.1"/>
</dbReference>
<dbReference type="InterPro" id="IPR005537">
    <property type="entry name" value="RAMP_III_fam"/>
</dbReference>